<sequence length="114" mass="12839">MSDLEVKIGVNPADVRYTANFKVAPNDGYVMYEKNTPIIPEIGVNITVINTGREEMEVHYEWAPPFGGWQCASTTIIPPDGKPVYIAHPSNAFYYQRIIAYNKKESTAFGNCEY</sequence>
<evidence type="ECO:0000313" key="1">
    <source>
        <dbReference type="EMBL" id="BAJ01125.1"/>
    </source>
</evidence>
<dbReference type="RefSeq" id="WP_013050436.1">
    <property type="nucleotide sequence ID" value="NC_014012.1"/>
</dbReference>
<organism evidence="1 2">
    <name type="scientific">Shewanella violacea (strain JCM 10179 / CIP 106290 / LMG 19151 / DSS12)</name>
    <dbReference type="NCBI Taxonomy" id="637905"/>
    <lineage>
        <taxon>Bacteria</taxon>
        <taxon>Pseudomonadati</taxon>
        <taxon>Pseudomonadota</taxon>
        <taxon>Gammaproteobacteria</taxon>
        <taxon>Alteromonadales</taxon>
        <taxon>Shewanellaceae</taxon>
        <taxon>Shewanella</taxon>
    </lineage>
</organism>
<dbReference type="HOGENOM" id="CLU_2119455_0_0_6"/>
<dbReference type="InterPro" id="IPR048982">
    <property type="entry name" value="PirA-like"/>
</dbReference>
<accession>D4ZHH6</accession>
<dbReference type="AlphaFoldDB" id="D4ZHH6"/>
<dbReference type="Proteomes" id="UP000002350">
    <property type="component" value="Chromosome"/>
</dbReference>
<proteinExistence type="predicted"/>
<gene>
    <name evidence="1" type="ordered locus">SVI_1154</name>
</gene>
<name>D4ZHH6_SHEVD</name>
<reference evidence="2" key="1">
    <citation type="journal article" date="2010" name="Mol. Biosyst.">
        <title>Complete genome sequence and comparative analysis of Shewanella violacea, a psychrophilic and piezophilic bacterium from deep sea floor sediments.</title>
        <authorList>
            <person name="Aono E."/>
            <person name="Baba T."/>
            <person name="Ara T."/>
            <person name="Nishi T."/>
            <person name="Nakamichi T."/>
            <person name="Inamoto E."/>
            <person name="Toyonaga H."/>
            <person name="Hasegawa M."/>
            <person name="Takai Y."/>
            <person name="Okumura Y."/>
            <person name="Baba M."/>
            <person name="Tomita M."/>
            <person name="Kato C."/>
            <person name="Oshima T."/>
            <person name="Nakasone K."/>
            <person name="Mori H."/>
        </authorList>
    </citation>
    <scope>NUCLEOTIDE SEQUENCE [LARGE SCALE GENOMIC DNA]</scope>
    <source>
        <strain evidence="2">JCM 10179 / CIP 106290 / LMG 19151 / DSS12</strain>
    </source>
</reference>
<dbReference type="KEGG" id="svo:SVI_1154"/>
<dbReference type="EMBL" id="AP011177">
    <property type="protein sequence ID" value="BAJ01125.1"/>
    <property type="molecule type" value="Genomic_DNA"/>
</dbReference>
<keyword evidence="2" id="KW-1185">Reference proteome</keyword>
<protein>
    <submittedName>
        <fullName evidence="1">Uncharacterized protein</fullName>
    </submittedName>
</protein>
<evidence type="ECO:0000313" key="2">
    <source>
        <dbReference type="Proteomes" id="UP000002350"/>
    </source>
</evidence>
<dbReference type="Pfam" id="PF21510">
    <property type="entry name" value="PirA-like"/>
    <property type="match status" value="1"/>
</dbReference>